<dbReference type="RefSeq" id="XP_037143300.1">
    <property type="nucleotide sequence ID" value="XM_037287405.1"/>
</dbReference>
<dbReference type="KEGG" id="zmk:HG535_0B06160"/>
<comment type="caution">
    <text evidence="6">Lacks conserved residue(s) required for the propagation of feature annotation.</text>
</comment>
<evidence type="ECO:0000256" key="1">
    <source>
        <dbReference type="ARBA" id="ARBA00022692"/>
    </source>
</evidence>
<dbReference type="HAMAP" id="MF_03058">
    <property type="entry name" value="VMA21"/>
    <property type="match status" value="1"/>
</dbReference>
<dbReference type="PANTHER" id="PTHR31792">
    <property type="entry name" value="VACUOLAR ATPASE ASSEMBLY INTEGRAL MEMBRANE PROTEIN VMA21"/>
    <property type="match status" value="1"/>
</dbReference>
<accession>A0A7H9B1B8</accession>
<comment type="subcellular location">
    <subcellularLocation>
        <location evidence="6">Endoplasmic reticulum membrane</location>
        <topology evidence="6">Multi-pass membrane protein</topology>
    </subcellularLocation>
    <subcellularLocation>
        <location evidence="6">Endoplasmic reticulum-Golgi intermediate compartment membrane</location>
        <topology evidence="6">Multi-pass membrane protein</topology>
    </subcellularLocation>
    <subcellularLocation>
        <location evidence="6">Cytoplasmic vesicle</location>
        <location evidence="6">COPII-coated vesicle membrane</location>
        <topology evidence="6">Multi-pass membrane protein</topology>
    </subcellularLocation>
</comment>
<dbReference type="GO" id="GO:0012507">
    <property type="term" value="C:ER to Golgi transport vesicle membrane"/>
    <property type="evidence" value="ECO:0007669"/>
    <property type="project" value="UniProtKB-SubCell"/>
</dbReference>
<feature type="transmembrane region" description="Helical" evidence="6">
    <location>
        <begin position="41"/>
        <end position="63"/>
    </location>
</feature>
<comment type="function">
    <text evidence="6">Required for the assembly of the V0 complex of the vacuolar ATPase (V-ATPase) in the endoplasmic reticulum.</text>
</comment>
<proteinExistence type="inferred from homology"/>
<dbReference type="Proteomes" id="UP000509704">
    <property type="component" value="Chromosome 2"/>
</dbReference>
<name>A0A7H9B1B8_ZYGMR</name>
<keyword evidence="4 6" id="KW-0472">Membrane</keyword>
<organism evidence="7 8">
    <name type="scientific">Zygotorulaspora mrakii</name>
    <name type="common">Zygosaccharomyces mrakii</name>
    <dbReference type="NCBI Taxonomy" id="42260"/>
    <lineage>
        <taxon>Eukaryota</taxon>
        <taxon>Fungi</taxon>
        <taxon>Dikarya</taxon>
        <taxon>Ascomycota</taxon>
        <taxon>Saccharomycotina</taxon>
        <taxon>Saccharomycetes</taxon>
        <taxon>Saccharomycetales</taxon>
        <taxon>Saccharomycetaceae</taxon>
        <taxon>Zygotorulaspora</taxon>
    </lineage>
</organism>
<evidence type="ECO:0000256" key="3">
    <source>
        <dbReference type="ARBA" id="ARBA00022989"/>
    </source>
</evidence>
<dbReference type="GeneID" id="59235234"/>
<evidence type="ECO:0000313" key="8">
    <source>
        <dbReference type="Proteomes" id="UP000509704"/>
    </source>
</evidence>
<dbReference type="GO" id="GO:0005789">
    <property type="term" value="C:endoplasmic reticulum membrane"/>
    <property type="evidence" value="ECO:0007669"/>
    <property type="project" value="UniProtKB-SubCell"/>
</dbReference>
<evidence type="ECO:0000256" key="2">
    <source>
        <dbReference type="ARBA" id="ARBA00022824"/>
    </source>
</evidence>
<keyword evidence="5 6" id="KW-0968">Cytoplasmic vesicle</keyword>
<evidence type="ECO:0000256" key="6">
    <source>
        <dbReference type="HAMAP-Rule" id="MF_03058"/>
    </source>
</evidence>
<feature type="transmembrane region" description="Helical" evidence="6">
    <location>
        <begin position="14"/>
        <end position="35"/>
    </location>
</feature>
<dbReference type="PANTHER" id="PTHR31792:SF3">
    <property type="entry name" value="VACUOLAR ATPASE ASSEMBLY INTEGRAL MEMBRANE PROTEIN VMA21"/>
    <property type="match status" value="1"/>
</dbReference>
<sequence length="78" mass="8437">MAVTEIPKSVIQKLIFFTVAMVIFPLSTFFVMHNYTNNNILSGGLAAGAANLVLIGYIVAAFLEDSDSSPKKDGKKEK</sequence>
<protein>
    <submittedName>
        <fullName evidence="7">Uncharacterized protein</fullName>
    </submittedName>
</protein>
<dbReference type="GO" id="GO:0070072">
    <property type="term" value="P:vacuolar proton-transporting V-type ATPase complex assembly"/>
    <property type="evidence" value="ECO:0007669"/>
    <property type="project" value="UniProtKB-UniRule"/>
</dbReference>
<dbReference type="InterPro" id="IPR019013">
    <property type="entry name" value="Vma21"/>
</dbReference>
<reference evidence="7 8" key="1">
    <citation type="submission" date="2020-07" db="EMBL/GenBank/DDBJ databases">
        <title>The yeast mating-type switching endonuclease HO is a domesticated member of an unorthodox homing genetic element family.</title>
        <authorList>
            <person name="Coughlan A.Y."/>
            <person name="Lombardi L."/>
            <person name="Braun-Galleani S."/>
            <person name="Martos A.R."/>
            <person name="Galeote V."/>
            <person name="Bigey F."/>
            <person name="Dequin S."/>
            <person name="Byrne K.P."/>
            <person name="Wolfe K.H."/>
        </authorList>
    </citation>
    <scope>NUCLEOTIDE SEQUENCE [LARGE SCALE GENOMIC DNA]</scope>
    <source>
        <strain evidence="7 8">NRRL Y-6702</strain>
    </source>
</reference>
<dbReference type="EMBL" id="CP058605">
    <property type="protein sequence ID" value="QLG71572.1"/>
    <property type="molecule type" value="Genomic_DNA"/>
</dbReference>
<keyword evidence="8" id="KW-1185">Reference proteome</keyword>
<gene>
    <name evidence="7" type="ORF">HG535_0B06160</name>
</gene>
<keyword evidence="1 6" id="KW-0812">Transmembrane</keyword>
<dbReference type="GO" id="GO:0033116">
    <property type="term" value="C:endoplasmic reticulum-Golgi intermediate compartment membrane"/>
    <property type="evidence" value="ECO:0007669"/>
    <property type="project" value="UniProtKB-SubCell"/>
</dbReference>
<keyword evidence="3 6" id="KW-1133">Transmembrane helix</keyword>
<dbReference type="OrthoDB" id="160405at2759"/>
<dbReference type="AlphaFoldDB" id="A0A7H9B1B8"/>
<dbReference type="Pfam" id="PF09446">
    <property type="entry name" value="VMA21"/>
    <property type="match status" value="1"/>
</dbReference>
<evidence type="ECO:0000313" key="7">
    <source>
        <dbReference type="EMBL" id="QLG71572.1"/>
    </source>
</evidence>
<evidence type="ECO:0000256" key="5">
    <source>
        <dbReference type="ARBA" id="ARBA00023329"/>
    </source>
</evidence>
<evidence type="ECO:0000256" key="4">
    <source>
        <dbReference type="ARBA" id="ARBA00023136"/>
    </source>
</evidence>
<keyword evidence="2 6" id="KW-0256">Endoplasmic reticulum</keyword>
<comment type="similarity">
    <text evidence="6">Belongs to the VMA21 family.</text>
</comment>